<gene>
    <name evidence="2" type="ORF">GCM10023188_31140</name>
</gene>
<dbReference type="InterPro" id="IPR003772">
    <property type="entry name" value="YceD"/>
</dbReference>
<organism evidence="2 3">
    <name type="scientific">Pontibacter saemangeumensis</name>
    <dbReference type="NCBI Taxonomy" id="1084525"/>
    <lineage>
        <taxon>Bacteria</taxon>
        <taxon>Pseudomonadati</taxon>
        <taxon>Bacteroidota</taxon>
        <taxon>Cytophagia</taxon>
        <taxon>Cytophagales</taxon>
        <taxon>Hymenobacteraceae</taxon>
        <taxon>Pontibacter</taxon>
    </lineage>
</organism>
<name>A0ABP8LXK4_9BACT</name>
<comment type="caution">
    <text evidence="2">The sequence shown here is derived from an EMBL/GenBank/DDBJ whole genome shotgun (WGS) entry which is preliminary data.</text>
</comment>
<evidence type="ECO:0000313" key="3">
    <source>
        <dbReference type="Proteomes" id="UP001500552"/>
    </source>
</evidence>
<feature type="compositionally biased region" description="Acidic residues" evidence="1">
    <location>
        <begin position="160"/>
        <end position="172"/>
    </location>
</feature>
<keyword evidence="3" id="KW-1185">Reference proteome</keyword>
<evidence type="ECO:0000256" key="1">
    <source>
        <dbReference type="SAM" id="MobiDB-lite"/>
    </source>
</evidence>
<reference evidence="3" key="1">
    <citation type="journal article" date="2019" name="Int. J. Syst. Evol. Microbiol.">
        <title>The Global Catalogue of Microorganisms (GCM) 10K type strain sequencing project: providing services to taxonomists for standard genome sequencing and annotation.</title>
        <authorList>
            <consortium name="The Broad Institute Genomics Platform"/>
            <consortium name="The Broad Institute Genome Sequencing Center for Infectious Disease"/>
            <person name="Wu L."/>
            <person name="Ma J."/>
        </authorList>
    </citation>
    <scope>NUCLEOTIDE SEQUENCE [LARGE SCALE GENOMIC DNA]</scope>
    <source>
        <strain evidence="3">JCM 17926</strain>
    </source>
</reference>
<evidence type="ECO:0000313" key="2">
    <source>
        <dbReference type="EMBL" id="GAA4437194.1"/>
    </source>
</evidence>
<accession>A0ABP8LXK4</accession>
<dbReference type="EMBL" id="BAABHC010000016">
    <property type="protein sequence ID" value="GAA4437194.1"/>
    <property type="molecule type" value="Genomic_DNA"/>
</dbReference>
<proteinExistence type="predicted"/>
<protein>
    <submittedName>
        <fullName evidence="2">DUF177 domain-containing protein</fullName>
    </submittedName>
</protein>
<dbReference type="RefSeq" id="WP_345160401.1">
    <property type="nucleotide sequence ID" value="NZ_BAABHC010000016.1"/>
</dbReference>
<dbReference type="Pfam" id="PF02620">
    <property type="entry name" value="YceD"/>
    <property type="match status" value="1"/>
</dbReference>
<feature type="region of interest" description="Disordered" evidence="1">
    <location>
        <begin position="140"/>
        <end position="183"/>
    </location>
</feature>
<dbReference type="Proteomes" id="UP001500552">
    <property type="component" value="Unassembled WGS sequence"/>
</dbReference>
<feature type="compositionally biased region" description="Basic and acidic residues" evidence="1">
    <location>
        <begin position="173"/>
        <end position="183"/>
    </location>
</feature>
<sequence>MKKLRDYEIGIAKLSNKQHLYEFELDDSFFDLFVKDIILGGNLVAQVELDKTESLLTFRMGIKGHVRLTCDRSLDEFDYPVDVQATFRVKYGEENAELDDDLWQITPNTQAINIAQHLYDYIGLAVPMKKLHPRFVADADEEDDNDQDILIYSSRNQATEGEDGEDDDDDEVDPRWDALRNLN</sequence>